<dbReference type="STRING" id="926559.JoomaDRAFT_0518"/>
<sequence>MKRLENKVAIITGAASGMGAAEAKLFAEAGAKVVGTDVQKEKLKTFFDELEKEGHDVMCLVHDVSSEEDWKTVVDATIKQYGKVNILVNNAGIQISEDSFLESKLSDFKKTVDVNLTGQFLGMKTVVPKMKEIGGGSIINISSIAGIVAIPGSNPGYASSKGGSRLITKTAAIEFAKDNIRINSVHPGVIKTPMIDGLDELLEAVSAAIPMGRTAEPEEVGKAVLFLASDDASYITGTEIIVDGGYTAQ</sequence>
<dbReference type="InterPro" id="IPR036291">
    <property type="entry name" value="NAD(P)-bd_dom_sf"/>
</dbReference>
<gene>
    <name evidence="3" type="ORF">JoomaDRAFT_0518</name>
</gene>
<keyword evidence="4" id="KW-1185">Reference proteome</keyword>
<keyword evidence="2" id="KW-0560">Oxidoreductase</keyword>
<dbReference type="InterPro" id="IPR002347">
    <property type="entry name" value="SDR_fam"/>
</dbReference>
<proteinExistence type="inferred from homology"/>
<evidence type="ECO:0000256" key="2">
    <source>
        <dbReference type="ARBA" id="ARBA00023002"/>
    </source>
</evidence>
<dbReference type="PRINTS" id="PR00081">
    <property type="entry name" value="GDHRDH"/>
</dbReference>
<dbReference type="AlphaFoldDB" id="I3C1S3"/>
<evidence type="ECO:0000313" key="3">
    <source>
        <dbReference type="EMBL" id="EIJ37566.1"/>
    </source>
</evidence>
<dbReference type="PANTHER" id="PTHR24321">
    <property type="entry name" value="DEHYDROGENASES, SHORT CHAIN"/>
    <property type="match status" value="1"/>
</dbReference>
<comment type="similarity">
    <text evidence="1">Belongs to the short-chain dehydrogenases/reductases (SDR) family.</text>
</comment>
<evidence type="ECO:0000313" key="4">
    <source>
        <dbReference type="Proteomes" id="UP000004690"/>
    </source>
</evidence>
<evidence type="ECO:0000256" key="1">
    <source>
        <dbReference type="ARBA" id="ARBA00006484"/>
    </source>
</evidence>
<dbReference type="Gene3D" id="3.40.50.720">
    <property type="entry name" value="NAD(P)-binding Rossmann-like Domain"/>
    <property type="match status" value="1"/>
</dbReference>
<dbReference type="PANTHER" id="PTHR24321:SF8">
    <property type="entry name" value="ESTRADIOL 17-BETA-DEHYDROGENASE 8-RELATED"/>
    <property type="match status" value="1"/>
</dbReference>
<name>I3C1S3_9FLAO</name>
<dbReference type="OrthoDB" id="597477at2"/>
<dbReference type="Pfam" id="PF13561">
    <property type="entry name" value="adh_short_C2"/>
    <property type="match status" value="1"/>
</dbReference>
<dbReference type="SUPFAM" id="SSF51735">
    <property type="entry name" value="NAD(P)-binding Rossmann-fold domains"/>
    <property type="match status" value="1"/>
</dbReference>
<dbReference type="PROSITE" id="PS00061">
    <property type="entry name" value="ADH_SHORT"/>
    <property type="match status" value="1"/>
</dbReference>
<accession>I3C1S3</accession>
<reference evidence="3 4" key="1">
    <citation type="submission" date="2012-02" db="EMBL/GenBank/DDBJ databases">
        <title>Improved High-Quality Draft genome of Joostella marina DSM 19592.</title>
        <authorList>
            <consortium name="US DOE Joint Genome Institute (JGI-PGF)"/>
            <person name="Lucas S."/>
            <person name="Copeland A."/>
            <person name="Lapidus A."/>
            <person name="Bruce D."/>
            <person name="Goodwin L."/>
            <person name="Pitluck S."/>
            <person name="Peters L."/>
            <person name="Chertkov O."/>
            <person name="Ovchinnikova G."/>
            <person name="Kyrpides N."/>
            <person name="Mavromatis K."/>
            <person name="Detter J.C."/>
            <person name="Han C."/>
            <person name="Land M."/>
            <person name="Hauser L."/>
            <person name="Markowitz V."/>
            <person name="Cheng J.-F."/>
            <person name="Hugenholtz P."/>
            <person name="Woyke T."/>
            <person name="Wu D."/>
            <person name="Tindall B."/>
            <person name="Brambilla E."/>
            <person name="Klenk H.-P."/>
            <person name="Eisen J.A."/>
        </authorList>
    </citation>
    <scope>NUCLEOTIDE SEQUENCE [LARGE SCALE GENOMIC DNA]</scope>
    <source>
        <strain evidence="3 4">DSM 19592</strain>
    </source>
</reference>
<evidence type="ECO:0008006" key="5">
    <source>
        <dbReference type="Google" id="ProtNLM"/>
    </source>
</evidence>
<dbReference type="FunFam" id="3.40.50.720:FF:000084">
    <property type="entry name" value="Short-chain dehydrogenase reductase"/>
    <property type="match status" value="1"/>
</dbReference>
<dbReference type="NCBIfam" id="NF005559">
    <property type="entry name" value="PRK07231.1"/>
    <property type="match status" value="1"/>
</dbReference>
<dbReference type="PRINTS" id="PR00080">
    <property type="entry name" value="SDRFAMILY"/>
</dbReference>
<dbReference type="RefSeq" id="WP_008610561.1">
    <property type="nucleotide sequence ID" value="NZ_JH651379.1"/>
</dbReference>
<dbReference type="HOGENOM" id="CLU_010194_1_0_10"/>
<organism evidence="3 4">
    <name type="scientific">Galbibacter orientalis DSM 19592</name>
    <dbReference type="NCBI Taxonomy" id="926559"/>
    <lineage>
        <taxon>Bacteria</taxon>
        <taxon>Pseudomonadati</taxon>
        <taxon>Bacteroidota</taxon>
        <taxon>Flavobacteriia</taxon>
        <taxon>Flavobacteriales</taxon>
        <taxon>Flavobacteriaceae</taxon>
        <taxon>Galbibacter</taxon>
    </lineage>
</organism>
<dbReference type="EMBL" id="JH651379">
    <property type="protein sequence ID" value="EIJ37566.1"/>
    <property type="molecule type" value="Genomic_DNA"/>
</dbReference>
<dbReference type="Proteomes" id="UP000004690">
    <property type="component" value="Unassembled WGS sequence"/>
</dbReference>
<dbReference type="eggNOG" id="COG1028">
    <property type="taxonomic scope" value="Bacteria"/>
</dbReference>
<dbReference type="GO" id="GO:0016491">
    <property type="term" value="F:oxidoreductase activity"/>
    <property type="evidence" value="ECO:0007669"/>
    <property type="project" value="UniProtKB-KW"/>
</dbReference>
<protein>
    <recommendedName>
        <fullName evidence="5">Short-chain alcohol dehydrogenase like protein</fullName>
    </recommendedName>
</protein>
<dbReference type="InterPro" id="IPR020904">
    <property type="entry name" value="Sc_DH/Rdtase_CS"/>
</dbReference>